<organism evidence="2 3">
    <name type="scientific">Holothuria leucospilota</name>
    <name type="common">Black long sea cucumber</name>
    <name type="synonym">Mertensiothuria leucospilota</name>
    <dbReference type="NCBI Taxonomy" id="206669"/>
    <lineage>
        <taxon>Eukaryota</taxon>
        <taxon>Metazoa</taxon>
        <taxon>Echinodermata</taxon>
        <taxon>Eleutherozoa</taxon>
        <taxon>Echinozoa</taxon>
        <taxon>Holothuroidea</taxon>
        <taxon>Aspidochirotacea</taxon>
        <taxon>Aspidochirotida</taxon>
        <taxon>Holothuriidae</taxon>
        <taxon>Holothuria</taxon>
    </lineage>
</organism>
<dbReference type="EMBL" id="JAIZAY010000002">
    <property type="protein sequence ID" value="KAJ8047375.1"/>
    <property type="molecule type" value="Genomic_DNA"/>
</dbReference>
<dbReference type="AlphaFoldDB" id="A0A9Q1CMG0"/>
<dbReference type="OrthoDB" id="5334309at2759"/>
<name>A0A9Q1CMG0_HOLLE</name>
<evidence type="ECO:0000313" key="3">
    <source>
        <dbReference type="Proteomes" id="UP001152320"/>
    </source>
</evidence>
<dbReference type="Proteomes" id="UP001152320">
    <property type="component" value="Chromosome 2"/>
</dbReference>
<keyword evidence="3" id="KW-1185">Reference proteome</keyword>
<dbReference type="PROSITE" id="PS50194">
    <property type="entry name" value="FILAMIN_REPEAT"/>
    <property type="match status" value="1"/>
</dbReference>
<accession>A0A9Q1CMG0</accession>
<comment type="caution">
    <text evidence="2">The sequence shown here is derived from an EMBL/GenBank/DDBJ whole genome shotgun (WGS) entry which is preliminary data.</text>
</comment>
<dbReference type="InterPro" id="IPR017868">
    <property type="entry name" value="Filamin/ABP280_repeat-like"/>
</dbReference>
<evidence type="ECO:0000313" key="2">
    <source>
        <dbReference type="EMBL" id="KAJ8047375.1"/>
    </source>
</evidence>
<feature type="repeat" description="Filamin" evidence="1">
    <location>
        <begin position="42"/>
        <end position="148"/>
    </location>
</feature>
<gene>
    <name evidence="2" type="ORF">HOLleu_06359</name>
</gene>
<proteinExistence type="predicted"/>
<sequence length="561" mass="63602">MKNVTPTDLKQDSQAREISNSSLFNIEQFSSGPILRVRHLVKDSSQLSTSKAVGEGLYHAQVGITSSIAVKLDPTRKQNFYQFFFSVLAVSEDHIFSADPQPVAPNSLYVNFTYVPLFAGEYDLYVEEIFQDVPWQKQIHGSPFRLVVEGDETNADDFKTHTDNLPSCQTISWEDPSWVKGDWITRKLSGRKHGVLRSGWVFQPKRCSFDIFTIDDIEFAAASKVPKTIAILGSSTERGIFLSLVDLTLRKEEKVNLMRSDLAKCWGFAEFQLGNLHFIYQDFRVEKSQDVYPGGSSEGVNITCHNDKKVNEGSQLFQDALQFLEETLFGPRQWPDIIFVASPRKHLIHLLKKISPSWNGSIYPVNNFKSKRLVHYTADGLLKAQNEAINSLSLDHRVNVLDGFTLSTGMRHDTESSPLITKANHFHRWCDELNGKMRVCGNPTEMVAQFLLGQLIAPKGKDVWMKSILYQNQEKVRSATPRTIRICYDCPATLLPFHIKSKPDLECYDSKEGLHVTLQQNFKVWDGSACPKECMKTKPVDRVFTQSGSADVRQCTVNYVI</sequence>
<protein>
    <submittedName>
        <fullName evidence="2">Uncharacterized protein</fullName>
    </submittedName>
</protein>
<reference evidence="2" key="1">
    <citation type="submission" date="2021-10" db="EMBL/GenBank/DDBJ databases">
        <title>Tropical sea cucumber genome reveals ecological adaptation and Cuvierian tubules defense mechanism.</title>
        <authorList>
            <person name="Chen T."/>
        </authorList>
    </citation>
    <scope>NUCLEOTIDE SEQUENCE</scope>
    <source>
        <strain evidence="2">Nanhai2018</strain>
        <tissue evidence="2">Muscle</tissue>
    </source>
</reference>
<evidence type="ECO:0000256" key="1">
    <source>
        <dbReference type="PROSITE-ProRule" id="PRU00087"/>
    </source>
</evidence>